<protein>
    <submittedName>
        <fullName evidence="1">Uncharacterized protein</fullName>
    </submittedName>
</protein>
<dbReference type="Gramene" id="ONI11000">
    <property type="protein sequence ID" value="ONI11000"/>
    <property type="gene ID" value="PRUPE_4G081600"/>
</dbReference>
<reference evidence="1 2" key="1">
    <citation type="journal article" date="2013" name="Nat. Genet.">
        <title>The high-quality draft genome of peach (Prunus persica) identifies unique patterns of genetic diversity, domestication and genome evolution.</title>
        <authorList>
            <consortium name="International Peach Genome Initiative"/>
            <person name="Verde I."/>
            <person name="Abbott A.G."/>
            <person name="Scalabrin S."/>
            <person name="Jung S."/>
            <person name="Shu S."/>
            <person name="Marroni F."/>
            <person name="Zhebentyayeva T."/>
            <person name="Dettori M.T."/>
            <person name="Grimwood J."/>
            <person name="Cattonaro F."/>
            <person name="Zuccolo A."/>
            <person name="Rossini L."/>
            <person name="Jenkins J."/>
            <person name="Vendramin E."/>
            <person name="Meisel L.A."/>
            <person name="Decroocq V."/>
            <person name="Sosinski B."/>
            <person name="Prochnik S."/>
            <person name="Mitros T."/>
            <person name="Policriti A."/>
            <person name="Cipriani G."/>
            <person name="Dondini L."/>
            <person name="Ficklin S."/>
            <person name="Goodstein D.M."/>
            <person name="Xuan P."/>
            <person name="Del Fabbro C."/>
            <person name="Aramini V."/>
            <person name="Copetti D."/>
            <person name="Gonzalez S."/>
            <person name="Horner D.S."/>
            <person name="Falchi R."/>
            <person name="Lucas S."/>
            <person name="Mica E."/>
            <person name="Maldonado J."/>
            <person name="Lazzari B."/>
            <person name="Bielenberg D."/>
            <person name="Pirona R."/>
            <person name="Miculan M."/>
            <person name="Barakat A."/>
            <person name="Testolin R."/>
            <person name="Stella A."/>
            <person name="Tartarini S."/>
            <person name="Tonutti P."/>
            <person name="Arus P."/>
            <person name="Orellana A."/>
            <person name="Wells C."/>
            <person name="Main D."/>
            <person name="Vizzotto G."/>
            <person name="Silva H."/>
            <person name="Salamini F."/>
            <person name="Schmutz J."/>
            <person name="Morgante M."/>
            <person name="Rokhsar D.S."/>
        </authorList>
    </citation>
    <scope>NUCLEOTIDE SEQUENCE [LARGE SCALE GENOMIC DNA]</scope>
    <source>
        <strain evidence="2">cv. Nemared</strain>
    </source>
</reference>
<accession>A0A251PIX5</accession>
<evidence type="ECO:0000313" key="2">
    <source>
        <dbReference type="Proteomes" id="UP000006882"/>
    </source>
</evidence>
<gene>
    <name evidence="1" type="ORF">PRUPE_4G081600</name>
</gene>
<name>A0A251PIX5_PRUPE</name>
<dbReference type="EMBL" id="CM007654">
    <property type="protein sequence ID" value="ONI11000.1"/>
    <property type="molecule type" value="Genomic_DNA"/>
</dbReference>
<dbReference type="Proteomes" id="UP000006882">
    <property type="component" value="Chromosome G4"/>
</dbReference>
<proteinExistence type="predicted"/>
<sequence length="86" mass="9687">MSAVKKVRVWSWVSLKEGLVCSLRPKREDLALGREEESWICISPCCGISHLWCFESVIRILSRSLVSFIDACMISTSANQISNINV</sequence>
<evidence type="ECO:0000313" key="1">
    <source>
        <dbReference type="EMBL" id="ONI11000.1"/>
    </source>
</evidence>
<organism evidence="1 2">
    <name type="scientific">Prunus persica</name>
    <name type="common">Peach</name>
    <name type="synonym">Amygdalus persica</name>
    <dbReference type="NCBI Taxonomy" id="3760"/>
    <lineage>
        <taxon>Eukaryota</taxon>
        <taxon>Viridiplantae</taxon>
        <taxon>Streptophyta</taxon>
        <taxon>Embryophyta</taxon>
        <taxon>Tracheophyta</taxon>
        <taxon>Spermatophyta</taxon>
        <taxon>Magnoliopsida</taxon>
        <taxon>eudicotyledons</taxon>
        <taxon>Gunneridae</taxon>
        <taxon>Pentapetalae</taxon>
        <taxon>rosids</taxon>
        <taxon>fabids</taxon>
        <taxon>Rosales</taxon>
        <taxon>Rosaceae</taxon>
        <taxon>Amygdaloideae</taxon>
        <taxon>Amygdaleae</taxon>
        <taxon>Prunus</taxon>
    </lineage>
</organism>
<dbReference type="AlphaFoldDB" id="A0A251PIX5"/>
<keyword evidence="2" id="KW-1185">Reference proteome</keyword>